<comment type="caution">
    <text evidence="10">The sequence shown here is derived from an EMBL/GenBank/DDBJ whole genome shotgun (WGS) entry which is preliminary data.</text>
</comment>
<dbReference type="GO" id="GO:0005737">
    <property type="term" value="C:cytoplasm"/>
    <property type="evidence" value="ECO:0007669"/>
    <property type="project" value="UniProtKB-SubCell"/>
</dbReference>
<dbReference type="InterPro" id="IPR000717">
    <property type="entry name" value="PCI_dom"/>
</dbReference>
<feature type="region of interest" description="Disordered" evidence="7">
    <location>
        <begin position="219"/>
        <end position="275"/>
    </location>
</feature>
<evidence type="ECO:0000259" key="8">
    <source>
        <dbReference type="PROSITE" id="PS50250"/>
    </source>
</evidence>
<dbReference type="AlphaFoldDB" id="A0A813VBE0"/>
<dbReference type="Pfam" id="PF01399">
    <property type="entry name" value="PCI"/>
    <property type="match status" value="1"/>
</dbReference>
<evidence type="ECO:0000313" key="12">
    <source>
        <dbReference type="EMBL" id="CAF3623027.1"/>
    </source>
</evidence>
<evidence type="ECO:0000313" key="9">
    <source>
        <dbReference type="EMBL" id="CAF0731713.1"/>
    </source>
</evidence>
<evidence type="ECO:0000256" key="2">
    <source>
        <dbReference type="ARBA" id="ARBA00004496"/>
    </source>
</evidence>
<dbReference type="EMBL" id="CAJOBC010000762">
    <property type="protein sequence ID" value="CAF3623027.1"/>
    <property type="molecule type" value="Genomic_DNA"/>
</dbReference>
<dbReference type="GO" id="GO:0010387">
    <property type="term" value="P:COP9 signalosome assembly"/>
    <property type="evidence" value="ECO:0007669"/>
    <property type="project" value="InterPro"/>
</dbReference>
<keyword evidence="5" id="KW-0736">Signalosome</keyword>
<proteinExistence type="inferred from homology"/>
<feature type="compositionally biased region" description="Basic residues" evidence="7">
    <location>
        <begin position="261"/>
        <end position="275"/>
    </location>
</feature>
<accession>A0A813VBE0</accession>
<evidence type="ECO:0000256" key="7">
    <source>
        <dbReference type="SAM" id="MobiDB-lite"/>
    </source>
</evidence>
<sequence length="275" mass="31109">MSSSGSSSMQQFLILAKSVRGAATVDLVKKVIEFPDIFGFEELLRIENINELKQSEQHVPVYNTLELFAYGTYSDYEANRSKYIQLSAGAKRKLQLLTLASLAVRSRTIPYSVLLNELKINNVRELEDLIIEAIYYDIIHGKLDQLNNRLDVEYCISRDIDSRQSYDHLIKVLDNWCQNCAQILTVLKQETVRANDRKKQTIAEHERFEQNHLSMIKAVQMQQEQSGSGMPGRGGNENNNQSTLSSLSNLMSSATGGGDKHSKKGTKNTAKRSFR</sequence>
<dbReference type="Proteomes" id="UP000681722">
    <property type="component" value="Unassembled WGS sequence"/>
</dbReference>
<comment type="similarity">
    <text evidence="3">Belongs to the CSN7/EIF3M family. CSN7 subfamily.</text>
</comment>
<dbReference type="OrthoDB" id="10265275at2759"/>
<dbReference type="InterPro" id="IPR041481">
    <property type="entry name" value="CSN7_helixI"/>
</dbReference>
<dbReference type="InterPro" id="IPR045237">
    <property type="entry name" value="COPS7/eIF3m"/>
</dbReference>
<evidence type="ECO:0000256" key="3">
    <source>
        <dbReference type="ARBA" id="ARBA00008482"/>
    </source>
</evidence>
<dbReference type="PROSITE" id="PS50250">
    <property type="entry name" value="PCI"/>
    <property type="match status" value="1"/>
</dbReference>
<reference evidence="10" key="1">
    <citation type="submission" date="2021-02" db="EMBL/GenBank/DDBJ databases">
        <authorList>
            <person name="Nowell W R."/>
        </authorList>
    </citation>
    <scope>NUCLEOTIDE SEQUENCE</scope>
</reference>
<dbReference type="Proteomes" id="UP000677228">
    <property type="component" value="Unassembled WGS sequence"/>
</dbReference>
<evidence type="ECO:0000256" key="5">
    <source>
        <dbReference type="ARBA" id="ARBA00022790"/>
    </source>
</evidence>
<protein>
    <recommendedName>
        <fullName evidence="8">PCI domain-containing protein</fullName>
    </recommendedName>
</protein>
<dbReference type="Pfam" id="PF22061">
    <property type="entry name" value="CSN7_HB_subdom"/>
    <property type="match status" value="1"/>
</dbReference>
<name>A0A813VBE0_9BILA</name>
<dbReference type="EMBL" id="CAJOBA010000136">
    <property type="protein sequence ID" value="CAF3507324.1"/>
    <property type="molecule type" value="Genomic_DNA"/>
</dbReference>
<keyword evidence="4" id="KW-0963">Cytoplasm</keyword>
<dbReference type="EMBL" id="CAJNOK010000136">
    <property type="protein sequence ID" value="CAF0731713.1"/>
    <property type="molecule type" value="Genomic_DNA"/>
</dbReference>
<evidence type="ECO:0000313" key="11">
    <source>
        <dbReference type="EMBL" id="CAF3507324.1"/>
    </source>
</evidence>
<dbReference type="Pfam" id="PF18392">
    <property type="entry name" value="CSN7a_helixI"/>
    <property type="match status" value="1"/>
</dbReference>
<dbReference type="PANTHER" id="PTHR15350">
    <property type="entry name" value="COP9 SIGNALOSOME COMPLEX SUBUNIT 7/DENDRITIC CELL PROTEIN GA17"/>
    <property type="match status" value="1"/>
</dbReference>
<dbReference type="EMBL" id="CAJNOQ010000762">
    <property type="protein sequence ID" value="CAF0835822.1"/>
    <property type="molecule type" value="Genomic_DNA"/>
</dbReference>
<dbReference type="PANTHER" id="PTHR15350:SF5">
    <property type="entry name" value="COP9 SIGNALOSOME COMPLEX SUBUNIT 7"/>
    <property type="match status" value="1"/>
</dbReference>
<evidence type="ECO:0000256" key="6">
    <source>
        <dbReference type="ARBA" id="ARBA00023242"/>
    </source>
</evidence>
<dbReference type="GO" id="GO:0008180">
    <property type="term" value="C:COP9 signalosome"/>
    <property type="evidence" value="ECO:0007669"/>
    <property type="project" value="UniProtKB-KW"/>
</dbReference>
<keyword evidence="6" id="KW-0539">Nucleus</keyword>
<organism evidence="10 13">
    <name type="scientific">Didymodactylos carnosus</name>
    <dbReference type="NCBI Taxonomy" id="1234261"/>
    <lineage>
        <taxon>Eukaryota</taxon>
        <taxon>Metazoa</taxon>
        <taxon>Spiralia</taxon>
        <taxon>Gnathifera</taxon>
        <taxon>Rotifera</taxon>
        <taxon>Eurotatoria</taxon>
        <taxon>Bdelloidea</taxon>
        <taxon>Philodinida</taxon>
        <taxon>Philodinidae</taxon>
        <taxon>Didymodactylos</taxon>
    </lineage>
</organism>
<comment type="subcellular location">
    <subcellularLocation>
        <location evidence="2">Cytoplasm</location>
    </subcellularLocation>
    <subcellularLocation>
        <location evidence="1">Nucleus</location>
    </subcellularLocation>
</comment>
<feature type="domain" description="PCI" evidence="8">
    <location>
        <begin position="1"/>
        <end position="157"/>
    </location>
</feature>
<evidence type="ECO:0000313" key="13">
    <source>
        <dbReference type="Proteomes" id="UP000663829"/>
    </source>
</evidence>
<keyword evidence="13" id="KW-1185">Reference proteome</keyword>
<dbReference type="SMART" id="SM00088">
    <property type="entry name" value="PINT"/>
    <property type="match status" value="1"/>
</dbReference>
<evidence type="ECO:0000313" key="10">
    <source>
        <dbReference type="EMBL" id="CAF0835822.1"/>
    </source>
</evidence>
<dbReference type="Proteomes" id="UP000682733">
    <property type="component" value="Unassembled WGS sequence"/>
</dbReference>
<evidence type="ECO:0000256" key="1">
    <source>
        <dbReference type="ARBA" id="ARBA00004123"/>
    </source>
</evidence>
<evidence type="ECO:0000256" key="4">
    <source>
        <dbReference type="ARBA" id="ARBA00022490"/>
    </source>
</evidence>
<dbReference type="Proteomes" id="UP000663829">
    <property type="component" value="Unassembled WGS sequence"/>
</dbReference>
<gene>
    <name evidence="10" type="ORF">GPM918_LOCUS5300</name>
    <name evidence="9" type="ORF">OVA965_LOCUS853</name>
    <name evidence="12" type="ORF">SRO942_LOCUS5300</name>
    <name evidence="11" type="ORF">TMI583_LOCUS854</name>
</gene>
<feature type="compositionally biased region" description="Low complexity" evidence="7">
    <location>
        <begin position="236"/>
        <end position="253"/>
    </location>
</feature>